<gene>
    <name evidence="7" type="primary">ruvX</name>
    <name evidence="7" type="ORF">ACFQWG_04025</name>
</gene>
<dbReference type="InterPro" id="IPR006641">
    <property type="entry name" value="YqgF/RNaseH-like_dom"/>
</dbReference>
<feature type="domain" description="YqgF/RNase H-like" evidence="6">
    <location>
        <begin position="9"/>
        <end position="110"/>
    </location>
</feature>
<evidence type="ECO:0000313" key="7">
    <source>
        <dbReference type="EMBL" id="MFC7580389.1"/>
    </source>
</evidence>
<organism evidence="7 8">
    <name type="scientific">Schaalia naturae</name>
    <dbReference type="NCBI Taxonomy" id="635203"/>
    <lineage>
        <taxon>Bacteria</taxon>
        <taxon>Bacillati</taxon>
        <taxon>Actinomycetota</taxon>
        <taxon>Actinomycetes</taxon>
        <taxon>Actinomycetales</taxon>
        <taxon>Actinomycetaceae</taxon>
        <taxon>Schaalia</taxon>
    </lineage>
</organism>
<dbReference type="CDD" id="cd16964">
    <property type="entry name" value="YqgF"/>
    <property type="match status" value="1"/>
</dbReference>
<dbReference type="InterPro" id="IPR005227">
    <property type="entry name" value="YqgF"/>
</dbReference>
<keyword evidence="3 5" id="KW-0540">Nuclease</keyword>
<dbReference type="EMBL" id="JBHTEF010000001">
    <property type="protein sequence ID" value="MFC7580389.1"/>
    <property type="molecule type" value="Genomic_DNA"/>
</dbReference>
<keyword evidence="1 5" id="KW-0963">Cytoplasm</keyword>
<dbReference type="EC" id="3.1.-.-" evidence="5"/>
<accession>A0ABW2SKQ7</accession>
<dbReference type="RefSeq" id="WP_380972343.1">
    <property type="nucleotide sequence ID" value="NZ_JBHTEF010000001.1"/>
</dbReference>
<keyword evidence="8" id="KW-1185">Reference proteome</keyword>
<dbReference type="SMART" id="SM00732">
    <property type="entry name" value="YqgFc"/>
    <property type="match status" value="1"/>
</dbReference>
<comment type="caution">
    <text evidence="7">The sequence shown here is derived from an EMBL/GenBank/DDBJ whole genome shotgun (WGS) entry which is preliminary data.</text>
</comment>
<evidence type="ECO:0000256" key="3">
    <source>
        <dbReference type="ARBA" id="ARBA00022722"/>
    </source>
</evidence>
<evidence type="ECO:0000256" key="1">
    <source>
        <dbReference type="ARBA" id="ARBA00022490"/>
    </source>
</evidence>
<dbReference type="PANTHER" id="PTHR33317:SF4">
    <property type="entry name" value="POLYNUCLEOTIDYL TRANSFERASE, RIBONUCLEASE H-LIKE SUPERFAMILY PROTEIN"/>
    <property type="match status" value="1"/>
</dbReference>
<dbReference type="InterPro" id="IPR037027">
    <property type="entry name" value="YqgF/RNaseH-like_dom_sf"/>
</dbReference>
<dbReference type="Proteomes" id="UP001596527">
    <property type="component" value="Unassembled WGS sequence"/>
</dbReference>
<keyword evidence="2 5" id="KW-0690">Ribosome biogenesis</keyword>
<evidence type="ECO:0000313" key="8">
    <source>
        <dbReference type="Proteomes" id="UP001596527"/>
    </source>
</evidence>
<sequence length="163" mass="17683">MSTGSLRPGARLGVDVGSVRVGVARTDPEAILTIPVETIHRSDDGSDLRRLAEIARQFDVVEVVVGLPRHLGGGEGVSAGAARRFARRIARALPDVRVCLVDERLSSNQAHRRLRESGVPEREHRAMVDQVAAQIILEQALDDERMGTGIPGQTVEPRDRKGT</sequence>
<evidence type="ECO:0000259" key="6">
    <source>
        <dbReference type="SMART" id="SM00732"/>
    </source>
</evidence>
<dbReference type="Pfam" id="PF03652">
    <property type="entry name" value="RuvX"/>
    <property type="match status" value="1"/>
</dbReference>
<dbReference type="Gene3D" id="3.30.420.140">
    <property type="entry name" value="YqgF/RNase H-like domain"/>
    <property type="match status" value="1"/>
</dbReference>
<dbReference type="HAMAP" id="MF_00651">
    <property type="entry name" value="Nuclease_YqgF"/>
    <property type="match status" value="1"/>
</dbReference>
<evidence type="ECO:0000256" key="5">
    <source>
        <dbReference type="HAMAP-Rule" id="MF_00651"/>
    </source>
</evidence>
<evidence type="ECO:0000256" key="4">
    <source>
        <dbReference type="ARBA" id="ARBA00022801"/>
    </source>
</evidence>
<dbReference type="InterPro" id="IPR012337">
    <property type="entry name" value="RNaseH-like_sf"/>
</dbReference>
<proteinExistence type="inferred from homology"/>
<comment type="similarity">
    <text evidence="5">Belongs to the YqgF HJR family.</text>
</comment>
<comment type="subcellular location">
    <subcellularLocation>
        <location evidence="5">Cytoplasm</location>
    </subcellularLocation>
</comment>
<dbReference type="SUPFAM" id="SSF53098">
    <property type="entry name" value="Ribonuclease H-like"/>
    <property type="match status" value="1"/>
</dbReference>
<protein>
    <recommendedName>
        <fullName evidence="5">Putative pre-16S rRNA nuclease</fullName>
        <ecNumber evidence="5">3.1.-.-</ecNumber>
    </recommendedName>
</protein>
<name>A0ABW2SKQ7_9ACTO</name>
<dbReference type="NCBIfam" id="TIGR00250">
    <property type="entry name" value="RNAse_H_YqgF"/>
    <property type="match status" value="1"/>
</dbReference>
<evidence type="ECO:0000256" key="2">
    <source>
        <dbReference type="ARBA" id="ARBA00022517"/>
    </source>
</evidence>
<dbReference type="PANTHER" id="PTHR33317">
    <property type="entry name" value="POLYNUCLEOTIDYL TRANSFERASE, RIBONUCLEASE H-LIKE SUPERFAMILY PROTEIN"/>
    <property type="match status" value="1"/>
</dbReference>
<reference evidence="8" key="1">
    <citation type="journal article" date="2019" name="Int. J. Syst. Evol. Microbiol.">
        <title>The Global Catalogue of Microorganisms (GCM) 10K type strain sequencing project: providing services to taxonomists for standard genome sequencing and annotation.</title>
        <authorList>
            <consortium name="The Broad Institute Genomics Platform"/>
            <consortium name="The Broad Institute Genome Sequencing Center for Infectious Disease"/>
            <person name="Wu L."/>
            <person name="Ma J."/>
        </authorList>
    </citation>
    <scope>NUCLEOTIDE SEQUENCE [LARGE SCALE GENOMIC DNA]</scope>
    <source>
        <strain evidence="8">CCUG 56698</strain>
    </source>
</reference>
<comment type="function">
    <text evidence="5">Could be a nuclease involved in processing of the 5'-end of pre-16S rRNA.</text>
</comment>
<keyword evidence="4 5" id="KW-0378">Hydrolase</keyword>